<accession>A0A9J6RQJ9</accession>
<dbReference type="AlphaFoldDB" id="A0A9J6RQJ9"/>
<dbReference type="Proteomes" id="UP001069090">
    <property type="component" value="Unassembled WGS sequence"/>
</dbReference>
<evidence type="ECO:0000313" key="3">
    <source>
        <dbReference type="Proteomes" id="UP001069090"/>
    </source>
</evidence>
<gene>
    <name evidence="2" type="ORF">O0V09_17365</name>
</gene>
<dbReference type="RefSeq" id="WP_258332924.1">
    <property type="nucleotide sequence ID" value="NZ_JAPTGG010000019.1"/>
</dbReference>
<sequence length="612" mass="64330">MLLSKLHISLIAVSLLLLQACGGGGGGGGSGGSAPVAPAVGNNSSADKHDAFSGGFKAIQTVINNNAAMNSCTSVVGAPVGSTISGQILYERVPLFGAGLSYAGTTNAPARGVVVEAVAASGGSCGTTVIDTTLTDGNGDYGLIVPLTQPVCVQVRAQMYRSSVGGGGSWDFQVSDNSNNNSPYYLLDTTPATPTADPVRNLLAGSGWNSTQSRYTGSRSAAPFAILDSSCHALEDVLTADSDINLPTLHFRWSKNNNEADGNLSDGDVGGAFFSITNKVNGSGSIIDQAIEIFLLGDDGFDTDEYDQHVITHEFGHYITAMEARSDSFGGSHALGDELDMAVAFDEGWGDAFSGLVLDTASVTHVPTPHIYQDTYGPAQQRVFKFNLETAGVGTKGWFNESSVYKTIYNLFDPDEGSGFDRLQLSFSQLYDSLVAIRNSKSIISIYTFIDRLKTDNPADASAIDTLVANESIVVNDQYGSGQTIPAGLAANNNDDVIPVYLTANAGVNQTACSNTQFGAFNKLSVGRYVRFNAPSSRSYTLSLTPVSNGKPGVEIYKAGNYISGAERATSGGLSFDVYLSAGMHVLLVYDLDNIEDDARVGVRKCFTLRVS</sequence>
<comment type="caution">
    <text evidence="2">The sequence shown here is derived from an EMBL/GenBank/DDBJ whole genome shotgun (WGS) entry which is preliminary data.</text>
</comment>
<dbReference type="EMBL" id="JAPTGG010000019">
    <property type="protein sequence ID" value="MCZ0866974.1"/>
    <property type="molecule type" value="Genomic_DNA"/>
</dbReference>
<keyword evidence="1" id="KW-0732">Signal</keyword>
<feature type="chain" id="PRO_5039899872" evidence="1">
    <location>
        <begin position="21"/>
        <end position="612"/>
    </location>
</feature>
<keyword evidence="3" id="KW-1185">Reference proteome</keyword>
<feature type="signal peptide" evidence="1">
    <location>
        <begin position="1"/>
        <end position="20"/>
    </location>
</feature>
<evidence type="ECO:0000256" key="1">
    <source>
        <dbReference type="SAM" id="SignalP"/>
    </source>
</evidence>
<evidence type="ECO:0000313" key="2">
    <source>
        <dbReference type="EMBL" id="MCZ0866974.1"/>
    </source>
</evidence>
<organism evidence="2 3">
    <name type="scientific">Dasania phycosphaerae</name>
    <dbReference type="NCBI Taxonomy" id="2950436"/>
    <lineage>
        <taxon>Bacteria</taxon>
        <taxon>Pseudomonadati</taxon>
        <taxon>Pseudomonadota</taxon>
        <taxon>Gammaproteobacteria</taxon>
        <taxon>Cellvibrionales</taxon>
        <taxon>Spongiibacteraceae</taxon>
        <taxon>Dasania</taxon>
    </lineage>
</organism>
<protein>
    <submittedName>
        <fullName evidence="2">Uncharacterized protein</fullName>
    </submittedName>
</protein>
<dbReference type="SUPFAM" id="SSF55486">
    <property type="entry name" value="Metalloproteases ('zincins'), catalytic domain"/>
    <property type="match status" value="1"/>
</dbReference>
<proteinExistence type="predicted"/>
<reference evidence="2 3" key="1">
    <citation type="submission" date="2022-12" db="EMBL/GenBank/DDBJ databases">
        <title>Dasania phycosphaerae sp. nov., isolated from particulate material of the south coast of Korea.</title>
        <authorList>
            <person name="Jiang Y."/>
        </authorList>
    </citation>
    <scope>NUCLEOTIDE SEQUENCE [LARGE SCALE GENOMIC DNA]</scope>
    <source>
        <strain evidence="2 3">GY-19</strain>
    </source>
</reference>
<name>A0A9J6RQJ9_9GAMM</name>
<dbReference type="PROSITE" id="PS51257">
    <property type="entry name" value="PROKAR_LIPOPROTEIN"/>
    <property type="match status" value="1"/>
</dbReference>